<feature type="region of interest" description="Disordered" evidence="5">
    <location>
        <begin position="983"/>
        <end position="1054"/>
    </location>
</feature>
<dbReference type="CDD" id="cd09272">
    <property type="entry name" value="RNase_HI_RT_Ty1"/>
    <property type="match status" value="1"/>
</dbReference>
<dbReference type="InterPro" id="IPR001995">
    <property type="entry name" value="Peptidase_A2_cat"/>
</dbReference>
<dbReference type="GO" id="GO:0004190">
    <property type="term" value="F:aspartic-type endopeptidase activity"/>
    <property type="evidence" value="ECO:0007669"/>
    <property type="project" value="InterPro"/>
</dbReference>
<dbReference type="Gene3D" id="4.10.60.10">
    <property type="entry name" value="Zinc finger, CCHC-type"/>
    <property type="match status" value="1"/>
</dbReference>
<dbReference type="PROSITE" id="PS00141">
    <property type="entry name" value="ASP_PROTEASE"/>
    <property type="match status" value="1"/>
</dbReference>
<dbReference type="GO" id="GO:0006508">
    <property type="term" value="P:proteolysis"/>
    <property type="evidence" value="ECO:0007669"/>
    <property type="project" value="InterPro"/>
</dbReference>
<evidence type="ECO:0000259" key="7">
    <source>
        <dbReference type="PROSITE" id="PS50158"/>
    </source>
</evidence>
<dbReference type="OMA" id="QSEWILM"/>
<gene>
    <name evidence="9" type="ORF">AK812_SmicGene39088</name>
</gene>
<keyword evidence="3" id="KW-0695">RNA-directed DNA polymerase</keyword>
<evidence type="ECO:0000256" key="5">
    <source>
        <dbReference type="SAM" id="MobiDB-lite"/>
    </source>
</evidence>
<feature type="compositionally biased region" description="Basic residues" evidence="5">
    <location>
        <begin position="596"/>
        <end position="605"/>
    </location>
</feature>
<dbReference type="InterPro" id="IPR036397">
    <property type="entry name" value="RNaseH_sf"/>
</dbReference>
<feature type="compositionally biased region" description="Basic and acidic residues" evidence="5">
    <location>
        <begin position="2223"/>
        <end position="2251"/>
    </location>
</feature>
<dbReference type="GO" id="GO:0003676">
    <property type="term" value="F:nucleic acid binding"/>
    <property type="evidence" value="ECO:0007669"/>
    <property type="project" value="InterPro"/>
</dbReference>
<dbReference type="InterPro" id="IPR013103">
    <property type="entry name" value="RVT_2"/>
</dbReference>
<feature type="compositionally biased region" description="Low complexity" evidence="5">
    <location>
        <begin position="1018"/>
        <end position="1041"/>
    </location>
</feature>
<dbReference type="InterPro" id="IPR036875">
    <property type="entry name" value="Znf_CCHC_sf"/>
</dbReference>
<keyword evidence="6" id="KW-0472">Membrane</keyword>
<evidence type="ECO:0000259" key="8">
    <source>
        <dbReference type="PROSITE" id="PS50175"/>
    </source>
</evidence>
<feature type="compositionally biased region" description="Low complexity" evidence="5">
    <location>
        <begin position="1440"/>
        <end position="1493"/>
    </location>
</feature>
<keyword evidence="1" id="KW-0808">Transferase</keyword>
<dbReference type="GO" id="GO:0008270">
    <property type="term" value="F:zinc ion binding"/>
    <property type="evidence" value="ECO:0007669"/>
    <property type="project" value="UniProtKB-KW"/>
</dbReference>
<dbReference type="PROSITE" id="PS50175">
    <property type="entry name" value="ASP_PROT_RETROV"/>
    <property type="match status" value="1"/>
</dbReference>
<dbReference type="InterPro" id="IPR001969">
    <property type="entry name" value="Aspartic_peptidase_AS"/>
</dbReference>
<feature type="domain" description="CCHC-type" evidence="7">
    <location>
        <begin position="618"/>
        <end position="631"/>
    </location>
</feature>
<dbReference type="EMBL" id="LSRX01001375">
    <property type="protein sequence ID" value="OLP80492.1"/>
    <property type="molecule type" value="Genomic_DNA"/>
</dbReference>
<dbReference type="GO" id="GO:0003964">
    <property type="term" value="F:RNA-directed DNA polymerase activity"/>
    <property type="evidence" value="ECO:0007669"/>
    <property type="project" value="UniProtKB-KW"/>
</dbReference>
<dbReference type="Proteomes" id="UP000186817">
    <property type="component" value="Unassembled WGS sequence"/>
</dbReference>
<evidence type="ECO:0000313" key="10">
    <source>
        <dbReference type="Proteomes" id="UP000186817"/>
    </source>
</evidence>
<feature type="transmembrane region" description="Helical" evidence="6">
    <location>
        <begin position="2185"/>
        <end position="2203"/>
    </location>
</feature>
<keyword evidence="2" id="KW-0548">Nucleotidyltransferase</keyword>
<feature type="compositionally biased region" description="Basic and acidic residues" evidence="5">
    <location>
        <begin position="1073"/>
        <end position="1088"/>
    </location>
</feature>
<evidence type="ECO:0000313" key="9">
    <source>
        <dbReference type="EMBL" id="OLP80492.1"/>
    </source>
</evidence>
<feature type="compositionally biased region" description="Low complexity" evidence="5">
    <location>
        <begin position="1503"/>
        <end position="1514"/>
    </location>
</feature>
<sequence length="2407" mass="263065">MSATDISPEVKEAQGEGIWIFKLKAGNYCTVAEFIEFSLSGRTSKSGTWTSKSVSKYLEGGKAAGGQLVDQRFCPRVVTSNLELHFKLACLCLKAGAQRLKRFQLWPVSLQSCKVQLSLLWHVQTDHSHYHNAALCPREKSVHVLCIFMVAELRAPGRTFEYIRRGPDPNPLVLPLGAAPRAYKPAWCGIVEAVASRCGGRRPGPTPPTFGCKLVLLCLFVSAWAAGRQELSCAGSADWSVSFQQFFLAGGSSSSGSSRYVTWRCGARACGPALPSWGASSWEAADGKVEMAAPDAAQQQQQAAFVEQQRLAALAAAGGTVEQAARAAAEQVATAASQQRRNEQLARLVQKPDLYKPETRDQETDQWADWRFSFVSYLGVVDSKFVEEIEWVEAHASTEKAMVNMDPSTQGRARELYAVLLSFVRNRPAKLVRAVPQQNGYEAWRQLMVEMMPSSRQRQLALVTQLTSTRLDPRRSLSEQLGKYEELIREYERVAGTRYAEDLMISTLVSAAPAALQAQLHMSLGPDTTYLQVRDKILLYERSTARWQSGTSLAMPSLHTGDTATPMEVDRVEKGGKKGKGKKGANPDGKDASKGKGTKGKKGKGKGGNTSAKTTQECYVCGKRGHFARDCWNAGANPKGKGKGNKVRQVQEQSDPQTPVPPSSASTTSSTAPPSVSSAGQHNKGVRMVRMVTPPTAPILEVYDMASDPGEEINIEYAVRAVTVLKYKGACLSSGDAATEGKECEIILDSGADASMIPESFGHLGEEELDARAPQLTDAQGNRIASSGVRKCEFMLEDEAGQRYLIRESCVVGPVRCPLLAVGKLLRKGWQLKAGASPGDLLLEEPFGRRTPVGYRNHSLVVRGQVRALTEIPRSLPARVPAIDLPKEVLSKVGDPGMHSLGCGWKLHYSPGATTLLDGREWFDADYWSCRTTFLQTDGGKWLQVENSSDYSYEDSPYGMVSREPVARVTLFNMTPFDDACFPGGLEPKASERGRYEPSPASPPRLFLGRPGDYMEDSSQAAGEGQASSSGQVHQPDAAPGEPDEDDEAMGAPPAGLTQEELESYIGTWAAKAAEEDTARPPREERAPDAVPDADAQARHRLTHVPFASWCASCVKTRSRDDHHRRNAHDNVVPVVQVDFYYTKVDTESRPNPEAHQEPTNLIAVDLQTRMVLSVPGPDKGPGMLRQAAEELTRFTVSLHGEETITMQSDGEPSIKSLVRSVAAARQRLGKRTNQRTTPVGDHAANGAAERAIQTVRRLGNCFAEAFEERAGKLSVGSHLRVWVQGHAAFIYNRFHVLPGLNKTPFELAYGGKLFEQKLCEFGEVVYGRVLRKYKGEAQWIKGVWCGINPHNGAHRLMSTFGHIECNAVRRGTAEVQMTAAEIEKEMFGLPWEHGVVEKRRQAKRRQAPTAIGAPVLTEPAGLIAPPTPATPGRASQGVPATPALSLAPPTPAEPLRAGAGAGDEAGSDPPTSSAGSSSEDELLAAAEASPSGVKRKAEEEQAAMARPKQAPAADTRTQGTKRKPEDDAEEPGDGPSIRLVETVDAEWHDVTYEVKPVVGEILEVGGHGEIGEDMPPDLAATELAELDEAAEIAEIERLEQMGVLLPDLGEPADHLSTTFATTWKKNENGWFRRARLVARQYKWATQMDEDETFAPASVAALGRLVPMMAMMWGTPIYVLDIKDAYLTVEQPEDEPVVITSPASWYKRHGTHKQWKLGRVLPGQRRGAQEWYSKFNRDLRANHLEPMLEAPTLYRHLAGQIAAQLHVDDMLSSGVAELGEPLYANLKEQYTVKIAGPFSKPGDEFEFLKRRYCIEENGSITVRPALRFYYDIWELAGKPKTRSTPGPQDMVFGVDDSELLKSNQATDFRTIVGKLLYISNERPDAQVVIQYLASRASSPTVTSKRVVEHLAGYLWATQGHGINLCPCQGRSVMRAEGSSDPGGDQPQGHSSTAKHLIEAVSDSNFANDKATRRSLSSGQLYVNGALAFSFVRSQKVVTTSSGEAELVALTQTVGEAVLLRKALAFLEGVRDVDVELVARTDSSVARAIAARSGVGRVKHLATSCLWLQGWVARKELRVAAIPTEVNPADVGTKVLAARRLAMLLFILGMVGENGERVGRREFEERATRQGLRQRNVMRLAQMLVAMQLQGCSGESKGTADTVEGILVKFAFFLEYVMTMIAGNPEIMLCIAVVVLFLAALFVGSQFQWTLKLEVSNNKGLEPATKDNESQTKDNENQTKDLENQTKDLENQTKDLENQTKDHENQTKDHENQTKDHVNQVTAQDGSHIQQECWNEGAQQPDSGHKKRLDPKSQAAVETTGRHSSRQDVCLDRLCAQDPEIREGGEALVMSLTDMVLYAPTRGYAFHLVTCRNVRGSAKQTRQCTVAEALDLGLHPGQCCTGGRMEVV</sequence>
<dbReference type="SUPFAM" id="SSF57756">
    <property type="entry name" value="Retrovirus zinc finger-like domains"/>
    <property type="match status" value="1"/>
</dbReference>
<dbReference type="Gene3D" id="3.30.420.10">
    <property type="entry name" value="Ribonuclease H-like superfamily/Ribonuclease H"/>
    <property type="match status" value="1"/>
</dbReference>
<dbReference type="PROSITE" id="PS50158">
    <property type="entry name" value="ZF_CCHC"/>
    <property type="match status" value="1"/>
</dbReference>
<feature type="region of interest" description="Disordered" evidence="5">
    <location>
        <begin position="1400"/>
        <end position="1540"/>
    </location>
</feature>
<accession>A0A1Q9CC42</accession>
<feature type="compositionally biased region" description="Low complexity" evidence="5">
    <location>
        <begin position="663"/>
        <end position="679"/>
    </location>
</feature>
<dbReference type="SMART" id="SM00343">
    <property type="entry name" value="ZnF_C2HC"/>
    <property type="match status" value="1"/>
</dbReference>
<keyword evidence="4" id="KW-0863">Zinc-finger</keyword>
<dbReference type="InterPro" id="IPR001878">
    <property type="entry name" value="Znf_CCHC"/>
</dbReference>
<feature type="region of interest" description="Disordered" evidence="5">
    <location>
        <begin position="551"/>
        <end position="613"/>
    </location>
</feature>
<feature type="compositionally biased region" description="Polar residues" evidence="5">
    <location>
        <begin position="648"/>
        <end position="657"/>
    </location>
</feature>
<evidence type="ECO:0000256" key="6">
    <source>
        <dbReference type="SAM" id="Phobius"/>
    </source>
</evidence>
<evidence type="ECO:0000256" key="4">
    <source>
        <dbReference type="PROSITE-ProRule" id="PRU00047"/>
    </source>
</evidence>
<feature type="region of interest" description="Disordered" evidence="5">
    <location>
        <begin position="1933"/>
        <end position="1953"/>
    </location>
</feature>
<reference evidence="9 10" key="1">
    <citation type="submission" date="2016-02" db="EMBL/GenBank/DDBJ databases">
        <title>Genome analysis of coral dinoflagellate symbionts highlights evolutionary adaptations to a symbiotic lifestyle.</title>
        <authorList>
            <person name="Aranda M."/>
            <person name="Li Y."/>
            <person name="Liew Y.J."/>
            <person name="Baumgarten S."/>
            <person name="Simakov O."/>
            <person name="Wilson M."/>
            <person name="Piel J."/>
            <person name="Ashoor H."/>
            <person name="Bougouffa S."/>
            <person name="Bajic V.B."/>
            <person name="Ryu T."/>
            <person name="Ravasi T."/>
            <person name="Bayer T."/>
            <person name="Micklem G."/>
            <person name="Kim H."/>
            <person name="Bhak J."/>
            <person name="Lajeunesse T.C."/>
            <person name="Voolstra C.R."/>
        </authorList>
    </citation>
    <scope>NUCLEOTIDE SEQUENCE [LARGE SCALE GENOMIC DNA]</scope>
    <source>
        <strain evidence="9 10">CCMP2467</strain>
    </source>
</reference>
<organism evidence="9 10">
    <name type="scientific">Symbiodinium microadriaticum</name>
    <name type="common">Dinoflagellate</name>
    <name type="synonym">Zooxanthella microadriatica</name>
    <dbReference type="NCBI Taxonomy" id="2951"/>
    <lineage>
        <taxon>Eukaryota</taxon>
        <taxon>Sar</taxon>
        <taxon>Alveolata</taxon>
        <taxon>Dinophyceae</taxon>
        <taxon>Suessiales</taxon>
        <taxon>Symbiodiniaceae</taxon>
        <taxon>Symbiodinium</taxon>
    </lineage>
</organism>
<protein>
    <submittedName>
        <fullName evidence="9">Retrovirus-related Pol polyprotein from transposon TNT 1-94</fullName>
    </submittedName>
</protein>
<feature type="region of interest" description="Disordered" evidence="5">
    <location>
        <begin position="2296"/>
        <end position="2323"/>
    </location>
</feature>
<feature type="region of interest" description="Disordered" evidence="5">
    <location>
        <begin position="2219"/>
        <end position="2251"/>
    </location>
</feature>
<dbReference type="Pfam" id="PF07727">
    <property type="entry name" value="RVT_2"/>
    <property type="match status" value="1"/>
</dbReference>
<dbReference type="PANTHER" id="PTHR11439">
    <property type="entry name" value="GAG-POL-RELATED RETROTRANSPOSON"/>
    <property type="match status" value="1"/>
</dbReference>
<comment type="caution">
    <text evidence="9">The sequence shown here is derived from an EMBL/GenBank/DDBJ whole genome shotgun (WGS) entry which is preliminary data.</text>
</comment>
<feature type="region of interest" description="Disordered" evidence="5">
    <location>
        <begin position="1072"/>
        <end position="1093"/>
    </location>
</feature>
<feature type="domain" description="Peptidase A2" evidence="8">
    <location>
        <begin position="744"/>
        <end position="826"/>
    </location>
</feature>
<feature type="region of interest" description="Disordered" evidence="5">
    <location>
        <begin position="636"/>
        <end position="686"/>
    </location>
</feature>
<dbReference type="Pfam" id="PF00098">
    <property type="entry name" value="zf-CCHC"/>
    <property type="match status" value="1"/>
</dbReference>
<keyword evidence="10" id="KW-1185">Reference proteome</keyword>
<evidence type="ECO:0000256" key="1">
    <source>
        <dbReference type="ARBA" id="ARBA00022679"/>
    </source>
</evidence>
<evidence type="ECO:0000256" key="2">
    <source>
        <dbReference type="ARBA" id="ARBA00022695"/>
    </source>
</evidence>
<keyword evidence="6" id="KW-1133">Transmembrane helix</keyword>
<keyword evidence="4" id="KW-0479">Metal-binding</keyword>
<name>A0A1Q9CC42_SYMMI</name>
<proteinExistence type="predicted"/>
<evidence type="ECO:0000256" key="3">
    <source>
        <dbReference type="ARBA" id="ARBA00022918"/>
    </source>
</evidence>
<keyword evidence="6" id="KW-0812">Transmembrane</keyword>
<dbReference type="OrthoDB" id="413361at2759"/>
<keyword evidence="4" id="KW-0862">Zinc</keyword>